<dbReference type="SUPFAM" id="SSF53474">
    <property type="entry name" value="alpha/beta-Hydrolases"/>
    <property type="match status" value="1"/>
</dbReference>
<dbReference type="RefSeq" id="WP_010799086.1">
    <property type="nucleotide sequence ID" value="NZ_CP069263.1"/>
</dbReference>
<dbReference type="EC" id="3.1.1.3" evidence="4"/>
<evidence type="ECO:0000313" key="3">
    <source>
        <dbReference type="EMBL" id="MBF8641263.1"/>
    </source>
</evidence>
<proteinExistence type="predicted"/>
<accession>A0A2X2FC28</accession>
<keyword evidence="1 4" id="KW-0378">Hydrolase</keyword>
<evidence type="ECO:0000256" key="1">
    <source>
        <dbReference type="ARBA" id="ARBA00022801"/>
    </source>
</evidence>
<dbReference type="Pfam" id="PF07859">
    <property type="entry name" value="Abhydrolase_3"/>
    <property type="match status" value="1"/>
</dbReference>
<dbReference type="Proteomes" id="UP000250443">
    <property type="component" value="Unassembled WGS sequence"/>
</dbReference>
<dbReference type="EMBL" id="JADMCD010000005">
    <property type="protein sequence ID" value="MBF8641263.1"/>
    <property type="molecule type" value="Genomic_DNA"/>
</dbReference>
<dbReference type="GO" id="GO:0004806">
    <property type="term" value="F:triacylglycerol lipase activity"/>
    <property type="evidence" value="ECO:0007669"/>
    <property type="project" value="UniProtKB-EC"/>
</dbReference>
<protein>
    <submittedName>
        <fullName evidence="3">Alpha/beta hydrolase</fullName>
    </submittedName>
    <submittedName>
        <fullName evidence="4">Lipase</fullName>
        <ecNumber evidence="4">3.1.1.3</ecNumber>
    </submittedName>
</protein>
<name>A0A2X2FC28_PSELU</name>
<reference evidence="4 5" key="1">
    <citation type="submission" date="2018-06" db="EMBL/GenBank/DDBJ databases">
        <authorList>
            <consortium name="Pathogen Informatics"/>
            <person name="Doyle S."/>
        </authorList>
    </citation>
    <scope>NUCLEOTIDE SEQUENCE [LARGE SCALE GENOMIC DNA]</scope>
    <source>
        <strain evidence="4 5">NCTC11842</strain>
    </source>
</reference>
<feature type="domain" description="Alpha/beta hydrolase fold-3" evidence="2">
    <location>
        <begin position="78"/>
        <end position="288"/>
    </location>
</feature>
<dbReference type="Proteomes" id="UP000626180">
    <property type="component" value="Unassembled WGS sequence"/>
</dbReference>
<gene>
    <name evidence="4" type="primary">lip2_3</name>
    <name evidence="3" type="ORF">IRZ65_11265</name>
    <name evidence="4" type="ORF">NCTC11842_05341</name>
</gene>
<evidence type="ECO:0000313" key="5">
    <source>
        <dbReference type="Proteomes" id="UP000250443"/>
    </source>
</evidence>
<dbReference type="InterPro" id="IPR013094">
    <property type="entry name" value="AB_hydrolase_3"/>
</dbReference>
<dbReference type="PANTHER" id="PTHR48081:SF8">
    <property type="entry name" value="ALPHA_BETA HYDROLASE FOLD-3 DOMAIN-CONTAINING PROTEIN-RELATED"/>
    <property type="match status" value="1"/>
</dbReference>
<sequence length="315" mass="34339">MKTHALVDPDYLAYAQPPGEPWTQEALPAIRDRLRAGYPSPAFPGYDPVAIPGPSLGISLQLCVYRPESKLHTNRPAILYLHGGGFVVGDTAMVDDYLTELAQALGAVVVGVDYRLAPETPFPGPLEDCYAGLEWLFKQADTLQVDRHRVLVMGHSAGGGLAAALALLARDRGRYPLAGQMLIYPMLDYRTGTAEAPLSNSSTGEFYWTAEDNQFAWKCMQGAYELSASQMGYFSPALADDLSGLPTTFMAVGALDLFLEEDVQYGMRLSRAGVPLELHVYPGVFHGFDRFPGQRSDTCRADISAALKRMLKVSL</sequence>
<dbReference type="InterPro" id="IPR050300">
    <property type="entry name" value="GDXG_lipolytic_enzyme"/>
</dbReference>
<dbReference type="InterPro" id="IPR029058">
    <property type="entry name" value="AB_hydrolase_fold"/>
</dbReference>
<organism evidence="4 5">
    <name type="scientific">Pseudomonas luteola</name>
    <dbReference type="NCBI Taxonomy" id="47886"/>
    <lineage>
        <taxon>Bacteria</taxon>
        <taxon>Pseudomonadati</taxon>
        <taxon>Pseudomonadota</taxon>
        <taxon>Gammaproteobacteria</taxon>
        <taxon>Pseudomonadales</taxon>
        <taxon>Pseudomonadaceae</taxon>
        <taxon>Pseudomonas</taxon>
    </lineage>
</organism>
<dbReference type="EMBL" id="UAUF01000015">
    <property type="protein sequence ID" value="SPZ16310.1"/>
    <property type="molecule type" value="Genomic_DNA"/>
</dbReference>
<reference evidence="3 6" key="2">
    <citation type="submission" date="2020-10" db="EMBL/GenBank/DDBJ databases">
        <title>Genome sequences of Pseudomonas isolates.</title>
        <authorList>
            <person name="Wessels L."/>
            <person name="Reich F."/>
            <person name="Hammerl J."/>
        </authorList>
    </citation>
    <scope>NUCLEOTIDE SEQUENCE [LARGE SCALE GENOMIC DNA]</scope>
    <source>
        <strain evidence="3 6">20-MO00624-0</strain>
    </source>
</reference>
<dbReference type="Gene3D" id="3.40.50.1820">
    <property type="entry name" value="alpha/beta hydrolase"/>
    <property type="match status" value="1"/>
</dbReference>
<keyword evidence="6" id="KW-1185">Reference proteome</keyword>
<evidence type="ECO:0000259" key="2">
    <source>
        <dbReference type="Pfam" id="PF07859"/>
    </source>
</evidence>
<evidence type="ECO:0000313" key="4">
    <source>
        <dbReference type="EMBL" id="SPZ16310.1"/>
    </source>
</evidence>
<dbReference type="AlphaFoldDB" id="A0A2X2FC28"/>
<dbReference type="PANTHER" id="PTHR48081">
    <property type="entry name" value="AB HYDROLASE SUPERFAMILY PROTEIN C4A8.06C"/>
    <property type="match status" value="1"/>
</dbReference>
<evidence type="ECO:0000313" key="6">
    <source>
        <dbReference type="Proteomes" id="UP000626180"/>
    </source>
</evidence>